<keyword evidence="2" id="KW-1185">Reference proteome</keyword>
<dbReference type="AlphaFoldDB" id="A0ABD2YIG0"/>
<evidence type="ECO:0000313" key="1">
    <source>
        <dbReference type="EMBL" id="KAL3507178.1"/>
    </source>
</evidence>
<dbReference type="EMBL" id="JBJUIK010000013">
    <property type="protein sequence ID" value="KAL3507178.1"/>
    <property type="molecule type" value="Genomic_DNA"/>
</dbReference>
<gene>
    <name evidence="1" type="ORF">ACH5RR_032560</name>
</gene>
<evidence type="ECO:0000313" key="2">
    <source>
        <dbReference type="Proteomes" id="UP001630127"/>
    </source>
</evidence>
<organism evidence="1 2">
    <name type="scientific">Cinchona calisaya</name>
    <dbReference type="NCBI Taxonomy" id="153742"/>
    <lineage>
        <taxon>Eukaryota</taxon>
        <taxon>Viridiplantae</taxon>
        <taxon>Streptophyta</taxon>
        <taxon>Embryophyta</taxon>
        <taxon>Tracheophyta</taxon>
        <taxon>Spermatophyta</taxon>
        <taxon>Magnoliopsida</taxon>
        <taxon>eudicotyledons</taxon>
        <taxon>Gunneridae</taxon>
        <taxon>Pentapetalae</taxon>
        <taxon>asterids</taxon>
        <taxon>lamiids</taxon>
        <taxon>Gentianales</taxon>
        <taxon>Rubiaceae</taxon>
        <taxon>Cinchonoideae</taxon>
        <taxon>Cinchoneae</taxon>
        <taxon>Cinchona</taxon>
    </lineage>
</organism>
<dbReference type="Proteomes" id="UP001630127">
    <property type="component" value="Unassembled WGS sequence"/>
</dbReference>
<reference evidence="1 2" key="1">
    <citation type="submission" date="2024-11" db="EMBL/GenBank/DDBJ databases">
        <title>A near-complete genome assembly of Cinchona calisaya.</title>
        <authorList>
            <person name="Lian D.C."/>
            <person name="Zhao X.W."/>
            <person name="Wei L."/>
        </authorList>
    </citation>
    <scope>NUCLEOTIDE SEQUENCE [LARGE SCALE GENOMIC DNA]</scope>
    <source>
        <tissue evidence="1">Nenye</tissue>
    </source>
</reference>
<comment type="caution">
    <text evidence="1">The sequence shown here is derived from an EMBL/GenBank/DDBJ whole genome shotgun (WGS) entry which is preliminary data.</text>
</comment>
<sequence>MAKIGEGEILKSNNSEDRKKVVLMESKEEKGVIVIIIIHMLFMYLDLEMSLYQIGRNSLLLVVDQDFVEKSCGSLLIMVEQLMPLQSIFKLRVSSASGTRRKRNFKLRKDDGGTVKGYEKRFHLQSKETPRLSMATLRGLKKELGTTYHDEEVYWKQRSRYNKVKRMIKKQYFHASNVQRKRFNSLMDLERASRTQCVDLASLTQELSDFYSALFTSSNTSNYIEVLKGISRSVTSDMNKQLTKSISIDEVKSAMLSMSPHKVFIA</sequence>
<name>A0ABD2YIG0_9GENT</name>
<proteinExistence type="predicted"/>
<protein>
    <submittedName>
        <fullName evidence="1">Uncharacterized protein</fullName>
    </submittedName>
</protein>
<accession>A0ABD2YIG0</accession>